<protein>
    <submittedName>
        <fullName evidence="3">Uncharacterized protein</fullName>
    </submittedName>
</protein>
<name>A0A5C4MX95_9ACTN</name>
<organism evidence="3 4">
    <name type="scientific">Mumia zhuanghuii</name>
    <dbReference type="NCBI Taxonomy" id="2585211"/>
    <lineage>
        <taxon>Bacteria</taxon>
        <taxon>Bacillati</taxon>
        <taxon>Actinomycetota</taxon>
        <taxon>Actinomycetes</taxon>
        <taxon>Propionibacteriales</taxon>
        <taxon>Nocardioidaceae</taxon>
        <taxon>Mumia</taxon>
    </lineage>
</organism>
<keyword evidence="1" id="KW-1133">Transmembrane helix</keyword>
<evidence type="ECO:0000256" key="1">
    <source>
        <dbReference type="SAM" id="Phobius"/>
    </source>
</evidence>
<feature type="transmembrane region" description="Helical" evidence="1">
    <location>
        <begin position="101"/>
        <end position="126"/>
    </location>
</feature>
<reference evidence="3 4" key="1">
    <citation type="submission" date="2019-05" db="EMBL/GenBank/DDBJ databases">
        <title>Mumia sp. nov., isolated from the intestinal contents of plateau pika (Ochotona curzoniae) in the Qinghai-Tibet plateau of China.</title>
        <authorList>
            <person name="Tian Z."/>
        </authorList>
    </citation>
    <scope>NUCLEOTIDE SEQUENCE [LARGE SCALE GENOMIC DNA]</scope>
    <source>
        <strain evidence="4">527</strain>
        <strain evidence="3">Z527</strain>
    </source>
</reference>
<comment type="caution">
    <text evidence="3">The sequence shown here is derived from an EMBL/GenBank/DDBJ whole genome shotgun (WGS) entry which is preliminary data.</text>
</comment>
<dbReference type="EMBL" id="VDFR01000107">
    <property type="protein sequence ID" value="TNC41020.1"/>
    <property type="molecule type" value="Genomic_DNA"/>
</dbReference>
<evidence type="ECO:0000313" key="3">
    <source>
        <dbReference type="EMBL" id="TNC49236.1"/>
    </source>
</evidence>
<dbReference type="OrthoDB" id="9852358at2"/>
<dbReference type="EMBL" id="VDFR01000027">
    <property type="protein sequence ID" value="TNC49236.1"/>
    <property type="molecule type" value="Genomic_DNA"/>
</dbReference>
<dbReference type="Proteomes" id="UP000306740">
    <property type="component" value="Unassembled WGS sequence"/>
</dbReference>
<keyword evidence="1" id="KW-0812">Transmembrane</keyword>
<dbReference type="AlphaFoldDB" id="A0A5C4MX95"/>
<feature type="transmembrane region" description="Helical" evidence="1">
    <location>
        <begin position="42"/>
        <end position="65"/>
    </location>
</feature>
<dbReference type="RefSeq" id="WP_139105496.1">
    <property type="nucleotide sequence ID" value="NZ_VDFR01000027.1"/>
</dbReference>
<evidence type="ECO:0000313" key="2">
    <source>
        <dbReference type="EMBL" id="TNC41020.1"/>
    </source>
</evidence>
<feature type="transmembrane region" description="Helical" evidence="1">
    <location>
        <begin position="77"/>
        <end position="95"/>
    </location>
</feature>
<keyword evidence="1" id="KW-0472">Membrane</keyword>
<gene>
    <name evidence="3" type="ORF">FHE65_05805</name>
    <name evidence="2" type="ORF">FHE65_22850</name>
</gene>
<proteinExistence type="predicted"/>
<evidence type="ECO:0000313" key="4">
    <source>
        <dbReference type="Proteomes" id="UP000306740"/>
    </source>
</evidence>
<feature type="transmembrane region" description="Helical" evidence="1">
    <location>
        <begin position="12"/>
        <end position="36"/>
    </location>
</feature>
<accession>A0A5C4MX95</accession>
<sequence>MSSVLRISGHLGPAAAVVVSMGVTTVLGAGGINLLIVQNADAAGYDAAAVMAAVVALCCFAGALALMRLTGKLRPALWGYLPGLLAVLTTGLLVSEGSARAAAGAVSPLLGAVLLVAPSTWLPIYAAARAHVETRREDASARPWRGRL</sequence>